<proteinExistence type="inferred from homology"/>
<reference evidence="9 10" key="1">
    <citation type="submission" date="2019-08" db="EMBL/GenBank/DDBJ databases">
        <title>Whole genome sequencing of chitin degrading bacteria Chitinophaga pinensis YS16.</title>
        <authorList>
            <person name="Singh R.P."/>
            <person name="Manchanda G."/>
            <person name="Maurya I.K."/>
            <person name="Joshi N.K."/>
            <person name="Srivastava A.K."/>
        </authorList>
    </citation>
    <scope>NUCLEOTIDE SEQUENCE [LARGE SCALE GENOMIC DNA]</scope>
    <source>
        <strain evidence="9 10">YS-16</strain>
    </source>
</reference>
<dbReference type="SUPFAM" id="SSF51445">
    <property type="entry name" value="(Trans)glycosidases"/>
    <property type="match status" value="1"/>
</dbReference>
<dbReference type="InterPro" id="IPR001764">
    <property type="entry name" value="Glyco_hydro_3_N"/>
</dbReference>
<evidence type="ECO:0000256" key="4">
    <source>
        <dbReference type="ARBA" id="ARBA00022801"/>
    </source>
</evidence>
<dbReference type="Proteomes" id="UP000318815">
    <property type="component" value="Unassembled WGS sequence"/>
</dbReference>
<comment type="caution">
    <text evidence="9">The sequence shown here is derived from an EMBL/GenBank/DDBJ whole genome shotgun (WGS) entry which is preliminary data.</text>
</comment>
<feature type="domain" description="Glycoside hydrolase family 3 C-terminal" evidence="8">
    <location>
        <begin position="425"/>
        <end position="584"/>
    </location>
</feature>
<evidence type="ECO:0000256" key="5">
    <source>
        <dbReference type="ARBA" id="ARBA00023295"/>
    </source>
</evidence>
<name>A0A5C6M0M6_9BACT</name>
<dbReference type="EC" id="3.2.1.52" evidence="3"/>
<dbReference type="SUPFAM" id="SSF52279">
    <property type="entry name" value="Beta-D-glucan exohydrolase, C-terminal domain"/>
    <property type="match status" value="1"/>
</dbReference>
<dbReference type="InterPro" id="IPR001466">
    <property type="entry name" value="Beta-lactam-related"/>
</dbReference>
<dbReference type="InterPro" id="IPR036962">
    <property type="entry name" value="Glyco_hydro_3_N_sf"/>
</dbReference>
<dbReference type="InterPro" id="IPR017853">
    <property type="entry name" value="GH"/>
</dbReference>
<dbReference type="PANTHER" id="PTHR30480">
    <property type="entry name" value="BETA-HEXOSAMINIDASE-RELATED"/>
    <property type="match status" value="1"/>
</dbReference>
<protein>
    <recommendedName>
        <fullName evidence="3">beta-N-acetylhexosaminidase</fullName>
        <ecNumber evidence="3">3.2.1.52</ecNumber>
    </recommendedName>
</protein>
<evidence type="ECO:0000256" key="3">
    <source>
        <dbReference type="ARBA" id="ARBA00012663"/>
    </source>
</evidence>
<dbReference type="GO" id="GO:0009254">
    <property type="term" value="P:peptidoglycan turnover"/>
    <property type="evidence" value="ECO:0007669"/>
    <property type="project" value="TreeGrafter"/>
</dbReference>
<dbReference type="Gene3D" id="3.40.50.1700">
    <property type="entry name" value="Glycoside hydrolase family 3 C-terminal domain"/>
    <property type="match status" value="1"/>
</dbReference>
<gene>
    <name evidence="9" type="ORF">FEF09_01245</name>
</gene>
<dbReference type="OrthoDB" id="9805821at2"/>
<dbReference type="Pfam" id="PF00933">
    <property type="entry name" value="Glyco_hydro_3"/>
    <property type="match status" value="1"/>
</dbReference>
<keyword evidence="10" id="KW-1185">Reference proteome</keyword>
<dbReference type="AlphaFoldDB" id="A0A5C6M0M6"/>
<keyword evidence="5" id="KW-0326">Glycosidase</keyword>
<dbReference type="SUPFAM" id="SSF56601">
    <property type="entry name" value="beta-lactamase/transpeptidase-like"/>
    <property type="match status" value="1"/>
</dbReference>
<evidence type="ECO:0000259" key="8">
    <source>
        <dbReference type="Pfam" id="PF01915"/>
    </source>
</evidence>
<evidence type="ECO:0000256" key="2">
    <source>
        <dbReference type="ARBA" id="ARBA00005336"/>
    </source>
</evidence>
<dbReference type="GO" id="GO:0005975">
    <property type="term" value="P:carbohydrate metabolic process"/>
    <property type="evidence" value="ECO:0007669"/>
    <property type="project" value="InterPro"/>
</dbReference>
<dbReference type="InterPro" id="IPR050226">
    <property type="entry name" value="NagZ_Beta-hexosaminidase"/>
</dbReference>
<dbReference type="InterPro" id="IPR012338">
    <property type="entry name" value="Beta-lactam/transpept-like"/>
</dbReference>
<feature type="domain" description="Beta-lactamase-related" evidence="6">
    <location>
        <begin position="634"/>
        <end position="988"/>
    </location>
</feature>
<comment type="similarity">
    <text evidence="2">Belongs to the glycosyl hydrolase 3 family.</text>
</comment>
<dbReference type="InterPro" id="IPR036881">
    <property type="entry name" value="Glyco_hydro_3_C_sf"/>
</dbReference>
<evidence type="ECO:0000259" key="7">
    <source>
        <dbReference type="Pfam" id="PF00933"/>
    </source>
</evidence>
<dbReference type="Gene3D" id="3.20.20.300">
    <property type="entry name" value="Glycoside hydrolase, family 3, N-terminal domain"/>
    <property type="match status" value="1"/>
</dbReference>
<dbReference type="GO" id="GO:0004563">
    <property type="term" value="F:beta-N-acetylhexosaminidase activity"/>
    <property type="evidence" value="ECO:0007669"/>
    <property type="project" value="UniProtKB-EC"/>
</dbReference>
<dbReference type="Pfam" id="PF00144">
    <property type="entry name" value="Beta-lactamase"/>
    <property type="match status" value="1"/>
</dbReference>
<dbReference type="Pfam" id="PF01915">
    <property type="entry name" value="Glyco_hydro_3_C"/>
    <property type="match status" value="1"/>
</dbReference>
<dbReference type="PANTHER" id="PTHR30480:SF13">
    <property type="entry name" value="BETA-HEXOSAMINIDASE"/>
    <property type="match status" value="1"/>
</dbReference>
<dbReference type="RefSeq" id="WP_146303104.1">
    <property type="nucleotide sequence ID" value="NZ_VOHS01000001.1"/>
</dbReference>
<feature type="domain" description="Glycoside hydrolase family 3 N-terminal" evidence="7">
    <location>
        <begin position="73"/>
        <end position="386"/>
    </location>
</feature>
<dbReference type="Gene3D" id="3.40.710.10">
    <property type="entry name" value="DD-peptidase/beta-lactamase superfamily"/>
    <property type="match status" value="1"/>
</dbReference>
<organism evidence="9 10">
    <name type="scientific">Chitinophaga pinensis</name>
    <dbReference type="NCBI Taxonomy" id="79329"/>
    <lineage>
        <taxon>Bacteria</taxon>
        <taxon>Pseudomonadati</taxon>
        <taxon>Bacteroidota</taxon>
        <taxon>Chitinophagia</taxon>
        <taxon>Chitinophagales</taxon>
        <taxon>Chitinophagaceae</taxon>
        <taxon>Chitinophaga</taxon>
    </lineage>
</organism>
<evidence type="ECO:0000313" key="9">
    <source>
        <dbReference type="EMBL" id="TWW02460.1"/>
    </source>
</evidence>
<comment type="catalytic activity">
    <reaction evidence="1">
        <text>Hydrolysis of terminal non-reducing N-acetyl-D-hexosamine residues in N-acetyl-beta-D-hexosaminides.</text>
        <dbReference type="EC" id="3.2.1.52"/>
    </reaction>
</comment>
<dbReference type="EMBL" id="VOHS01000001">
    <property type="protein sequence ID" value="TWW02460.1"/>
    <property type="molecule type" value="Genomic_DNA"/>
</dbReference>
<accession>A0A5C6M0M6</accession>
<sequence>MMKQLTILGLSFLCLGGSVLMAIPGKGPGPRLVKQNASKEVNDNKPVSRKVKIRQEDPATHWVDSVFESLNDDERIAQLIMIRAHSNLGADHVKKVVKDIQNNKIGGLIFFQGGPVRQANLTNYYQSIAKTPLMIAIDGEWGLGMRLDSVTSLPRNLMLGAMQDSTLAYEYGKQLAMQCRRLGIHVDYAPDMDVNNNPNNPVINDRSFGQDKFQVARMGVQVIKGMQDQNVMAVAKHFPGHGDTDVDSHLDMPVIRKSRAQLDSLELYPFRKAIEAGVQSIMMAHLYIPALDSTPNTPTSISHKAITDYLKGELGYKGIVITDALEMKGIAKFYTGGEEAARSLLAGNDMMMLPSTAAGSVEAIKRAIRRGDITWDEVNARVKKVLLAKYKLGLNKPQVIDVSNLTADLNAGTDSLTKRIAGQAITLVKNDNNLIPFNQLTPGKLAVIAVGADVNNAFLQTVKTLRPDVNSFIFTARQAETQVPQVVERLKKDYQAVIISLHNYGRRPANNFGISSAERLLIQQLQREMPSATVVFGNPYAIQYFCDGPTIIAAYEDDDATQRTAAAILFGQQQAKGKLPVTVCANFPYGTGIIAPPPPAPVVIEKEELQRVKPETVGMSSQTLQKIDVLANDMIAKGAAPGCQILALKNGKVVYDKTFGFFDYSKREPVTANALYDLASVTKICATTISVMRLYDEGKLSLDAKLGDYLPWVNGTDKAGLRIRDILLHQAGLVSFIPFYKDVVDAKGFPDTTLFHAYADSVYSVRVAEHLYMKSDYVDSMYKRILTSPLKPQQGYVYSDNDFIFLGKIVEQLTGKKLNRYVRETFYEPLGLTTTGFRPRERFQLSQLAPTENEPIFRRQWIRGDVHDPGAAMFGGVAGHAGLFSNAEDLGILMQMLLNGGKYGGKQYIKSETLQLFTAYSSNISRRGLGFDKPEKTNGKKGEAYPAKSASPLTYGHTGFTGTCIWVDPQSQLVFIFLSNRVCPAGGDNKRLITQHVRENIMEVLYEAMEDKK</sequence>
<evidence type="ECO:0000313" key="10">
    <source>
        <dbReference type="Proteomes" id="UP000318815"/>
    </source>
</evidence>
<evidence type="ECO:0000256" key="1">
    <source>
        <dbReference type="ARBA" id="ARBA00001231"/>
    </source>
</evidence>
<keyword evidence="4 9" id="KW-0378">Hydrolase</keyword>
<evidence type="ECO:0000259" key="6">
    <source>
        <dbReference type="Pfam" id="PF00144"/>
    </source>
</evidence>
<dbReference type="InterPro" id="IPR002772">
    <property type="entry name" value="Glyco_hydro_3_C"/>
</dbReference>